<accession>A0ABU6DUR1</accession>
<evidence type="ECO:0000313" key="1">
    <source>
        <dbReference type="EMBL" id="MEB5477584.1"/>
    </source>
</evidence>
<keyword evidence="2" id="KW-1185">Reference proteome</keyword>
<name>A0ABU6DUR1_9GAMM</name>
<organism evidence="1 2">
    <name type="scientific">Acinetobacter pollinis</name>
    <dbReference type="NCBI Taxonomy" id="2605270"/>
    <lineage>
        <taxon>Bacteria</taxon>
        <taxon>Pseudomonadati</taxon>
        <taxon>Pseudomonadota</taxon>
        <taxon>Gammaproteobacteria</taxon>
        <taxon>Moraxellales</taxon>
        <taxon>Moraxellaceae</taxon>
        <taxon>Acinetobacter</taxon>
    </lineage>
</organism>
<sequence>MQKPQKLRNFLVEAIPELAQNPEQLLIFVEGGNLCSTFAQGLSFEYKYNLSLVFTDYAGELAAISIPLLEWLRINQSEILVNLQQMENAIKFNVEVVDNNKVDLVIELPLTERVIVKRQDGRLDINYPDEPQYTKASSSQPVTLFDKNGTALASWNSVQSDDYYALDVVMPEHG</sequence>
<dbReference type="EMBL" id="VTDN01000010">
    <property type="protein sequence ID" value="MEB5477584.1"/>
    <property type="molecule type" value="Genomic_DNA"/>
</dbReference>
<dbReference type="InterPro" id="IPR009678">
    <property type="entry name" value="Phage_tail_completion_R"/>
</dbReference>
<comment type="caution">
    <text evidence="1">The sequence shown here is derived from an EMBL/GenBank/DDBJ whole genome shotgun (WGS) entry which is preliminary data.</text>
</comment>
<evidence type="ECO:0000313" key="2">
    <source>
        <dbReference type="Proteomes" id="UP001339883"/>
    </source>
</evidence>
<dbReference type="RefSeq" id="WP_325775968.1">
    <property type="nucleotide sequence ID" value="NZ_VTDN01000010.1"/>
</dbReference>
<dbReference type="Pfam" id="PF06891">
    <property type="entry name" value="P2_Phage_GpR"/>
    <property type="match status" value="1"/>
</dbReference>
<reference evidence="1 2" key="1">
    <citation type="submission" date="2019-08" db="EMBL/GenBank/DDBJ databases">
        <title>Five species of Acinetobacter isolated from floral nectar and animal pollinators.</title>
        <authorList>
            <person name="Hendry T.A."/>
        </authorList>
    </citation>
    <scope>NUCLEOTIDE SEQUENCE [LARGE SCALE GENOMIC DNA]</scope>
    <source>
        <strain evidence="1 2">MD18.27</strain>
    </source>
</reference>
<protein>
    <submittedName>
        <fullName evidence="1">Phage tail protein</fullName>
    </submittedName>
</protein>
<proteinExistence type="predicted"/>
<gene>
    <name evidence="1" type="ORF">I2F25_11100</name>
</gene>
<dbReference type="Proteomes" id="UP001339883">
    <property type="component" value="Unassembled WGS sequence"/>
</dbReference>